<feature type="domain" description="N-acetyltransferase" evidence="1">
    <location>
        <begin position="2"/>
        <end position="135"/>
    </location>
</feature>
<proteinExistence type="predicted"/>
<dbReference type="InterPro" id="IPR000182">
    <property type="entry name" value="GNAT_dom"/>
</dbReference>
<dbReference type="CDD" id="cd04301">
    <property type="entry name" value="NAT_SF"/>
    <property type="match status" value="1"/>
</dbReference>
<dbReference type="SUPFAM" id="SSF55729">
    <property type="entry name" value="Acyl-CoA N-acyltransferases (Nat)"/>
    <property type="match status" value="1"/>
</dbReference>
<dbReference type="AlphaFoldDB" id="A0A9D1MU17"/>
<sequence length="135" mass="16347">MTEIKYATMDDYGLLISRDTHVRKEEWKKLIEKNQTLIFKVDDHFAGWLRYNLFWNEIPFMNMLYFLEEYRGKGYGTQMVRFWEREMAKLGYDKVMTSSQANESAQHFYRKLGYRDAGGFFPFCNDLEIIFTKEL</sequence>
<dbReference type="InterPro" id="IPR016181">
    <property type="entry name" value="Acyl_CoA_acyltransferase"/>
</dbReference>
<evidence type="ECO:0000313" key="2">
    <source>
        <dbReference type="EMBL" id="HIU68607.1"/>
    </source>
</evidence>
<evidence type="ECO:0000313" key="3">
    <source>
        <dbReference type="Proteomes" id="UP000824125"/>
    </source>
</evidence>
<dbReference type="PANTHER" id="PTHR43259">
    <property type="entry name" value="SPT10P"/>
    <property type="match status" value="1"/>
</dbReference>
<accession>A0A9D1MU17</accession>
<protein>
    <submittedName>
        <fullName evidence="2">GNAT family N-acetyltransferase</fullName>
    </submittedName>
</protein>
<dbReference type="PROSITE" id="PS51186">
    <property type="entry name" value="GNAT"/>
    <property type="match status" value="1"/>
</dbReference>
<reference evidence="2" key="1">
    <citation type="submission" date="2020-10" db="EMBL/GenBank/DDBJ databases">
        <authorList>
            <person name="Gilroy R."/>
        </authorList>
    </citation>
    <scope>NUCLEOTIDE SEQUENCE</scope>
    <source>
        <strain evidence="2">CHK176-6737</strain>
    </source>
</reference>
<reference evidence="2" key="2">
    <citation type="journal article" date="2021" name="PeerJ">
        <title>Extensive microbial diversity within the chicken gut microbiome revealed by metagenomics and culture.</title>
        <authorList>
            <person name="Gilroy R."/>
            <person name="Ravi A."/>
            <person name="Getino M."/>
            <person name="Pursley I."/>
            <person name="Horton D.L."/>
            <person name="Alikhan N.F."/>
            <person name="Baker D."/>
            <person name="Gharbi K."/>
            <person name="Hall N."/>
            <person name="Watson M."/>
            <person name="Adriaenssens E.M."/>
            <person name="Foster-Nyarko E."/>
            <person name="Jarju S."/>
            <person name="Secka A."/>
            <person name="Antonio M."/>
            <person name="Oren A."/>
            <person name="Chaudhuri R.R."/>
            <person name="La Ragione R."/>
            <person name="Hildebrand F."/>
            <person name="Pallen M.J."/>
        </authorList>
    </citation>
    <scope>NUCLEOTIDE SEQUENCE</scope>
    <source>
        <strain evidence="2">CHK176-6737</strain>
    </source>
</reference>
<comment type="caution">
    <text evidence="2">The sequence shown here is derived from an EMBL/GenBank/DDBJ whole genome shotgun (WGS) entry which is preliminary data.</text>
</comment>
<dbReference type="InterPro" id="IPR052829">
    <property type="entry name" value="N-acetyltransferase_domain"/>
</dbReference>
<organism evidence="2 3">
    <name type="scientific">Candidatus Scybalenecus merdavium</name>
    <dbReference type="NCBI Taxonomy" id="2840939"/>
    <lineage>
        <taxon>Bacteria</taxon>
        <taxon>Bacillati</taxon>
        <taxon>Bacillota</taxon>
        <taxon>Clostridia</taxon>
        <taxon>Eubacteriales</taxon>
        <taxon>Oscillospiraceae</taxon>
        <taxon>Oscillospiraceae incertae sedis</taxon>
        <taxon>Candidatus Scybalenecus</taxon>
    </lineage>
</organism>
<dbReference type="PANTHER" id="PTHR43259:SF1">
    <property type="entry name" value="N-ACETYLTRANSFERASE DOMAIN-CONTAINING PROTEIN"/>
    <property type="match status" value="1"/>
</dbReference>
<evidence type="ECO:0000259" key="1">
    <source>
        <dbReference type="PROSITE" id="PS51186"/>
    </source>
</evidence>
<dbReference type="GO" id="GO:0016747">
    <property type="term" value="F:acyltransferase activity, transferring groups other than amino-acyl groups"/>
    <property type="evidence" value="ECO:0007669"/>
    <property type="project" value="InterPro"/>
</dbReference>
<gene>
    <name evidence="2" type="ORF">IAD23_01445</name>
</gene>
<dbReference type="Pfam" id="PF00583">
    <property type="entry name" value="Acetyltransf_1"/>
    <property type="match status" value="1"/>
</dbReference>
<dbReference type="Proteomes" id="UP000824125">
    <property type="component" value="Unassembled WGS sequence"/>
</dbReference>
<dbReference type="Gene3D" id="3.40.630.30">
    <property type="match status" value="1"/>
</dbReference>
<name>A0A9D1MU17_9FIRM</name>
<dbReference type="EMBL" id="DVNM01000007">
    <property type="protein sequence ID" value="HIU68607.1"/>
    <property type="molecule type" value="Genomic_DNA"/>
</dbReference>